<keyword evidence="2" id="KW-1185">Reference proteome</keyword>
<dbReference type="EMBL" id="CM042023">
    <property type="protein sequence ID" value="KAI3813039.1"/>
    <property type="molecule type" value="Genomic_DNA"/>
</dbReference>
<sequence length="208" mass="23355">MGHPCLESLKVMIYITGFSVLLIVFIQSLHRKIPTITIEQFYVPTLNKTAIKNTTIYFDLKLDNKNPVGIYYRPMNLTFSYFPNKTTSSSVPLCVYTLRGFHQEHHKEKHVGDKVVTGGMVVHPGGGRVVVMRVDLVGRVKFKSIAQWRRTVMVGVDVEVDKYTGEKVTKSGIHLVRSGAAPVAVVVWICPTAVILLVFSSLFNLMFL</sequence>
<comment type="caution">
    <text evidence="1">The sequence shown here is derived from an EMBL/GenBank/DDBJ whole genome shotgun (WGS) entry which is preliminary data.</text>
</comment>
<reference evidence="1 2" key="2">
    <citation type="journal article" date="2022" name="Mol. Ecol. Resour.">
        <title>The genomes of chicory, endive, great burdock and yacon provide insights into Asteraceae paleo-polyploidization history and plant inulin production.</title>
        <authorList>
            <person name="Fan W."/>
            <person name="Wang S."/>
            <person name="Wang H."/>
            <person name="Wang A."/>
            <person name="Jiang F."/>
            <person name="Liu H."/>
            <person name="Zhao H."/>
            <person name="Xu D."/>
            <person name="Zhang Y."/>
        </authorList>
    </citation>
    <scope>NUCLEOTIDE SEQUENCE [LARGE SCALE GENOMIC DNA]</scope>
    <source>
        <strain evidence="2">cv. Yunnan</strain>
        <tissue evidence="1">Leaves</tissue>
    </source>
</reference>
<name>A0ACB9IXP4_9ASTR</name>
<dbReference type="Proteomes" id="UP001056120">
    <property type="component" value="Linkage Group LG06"/>
</dbReference>
<protein>
    <submittedName>
        <fullName evidence="1">Uncharacterized protein</fullName>
    </submittedName>
</protein>
<gene>
    <name evidence="1" type="ORF">L1987_17753</name>
</gene>
<accession>A0ACB9IXP4</accession>
<organism evidence="1 2">
    <name type="scientific">Smallanthus sonchifolius</name>
    <dbReference type="NCBI Taxonomy" id="185202"/>
    <lineage>
        <taxon>Eukaryota</taxon>
        <taxon>Viridiplantae</taxon>
        <taxon>Streptophyta</taxon>
        <taxon>Embryophyta</taxon>
        <taxon>Tracheophyta</taxon>
        <taxon>Spermatophyta</taxon>
        <taxon>Magnoliopsida</taxon>
        <taxon>eudicotyledons</taxon>
        <taxon>Gunneridae</taxon>
        <taxon>Pentapetalae</taxon>
        <taxon>asterids</taxon>
        <taxon>campanulids</taxon>
        <taxon>Asterales</taxon>
        <taxon>Asteraceae</taxon>
        <taxon>Asteroideae</taxon>
        <taxon>Heliantheae alliance</taxon>
        <taxon>Millerieae</taxon>
        <taxon>Smallanthus</taxon>
    </lineage>
</organism>
<evidence type="ECO:0000313" key="1">
    <source>
        <dbReference type="EMBL" id="KAI3813039.1"/>
    </source>
</evidence>
<evidence type="ECO:0000313" key="2">
    <source>
        <dbReference type="Proteomes" id="UP001056120"/>
    </source>
</evidence>
<reference evidence="2" key="1">
    <citation type="journal article" date="2022" name="Mol. Ecol. Resour.">
        <title>The genomes of chicory, endive, great burdock and yacon provide insights into Asteraceae palaeo-polyploidization history and plant inulin production.</title>
        <authorList>
            <person name="Fan W."/>
            <person name="Wang S."/>
            <person name="Wang H."/>
            <person name="Wang A."/>
            <person name="Jiang F."/>
            <person name="Liu H."/>
            <person name="Zhao H."/>
            <person name="Xu D."/>
            <person name="Zhang Y."/>
        </authorList>
    </citation>
    <scope>NUCLEOTIDE SEQUENCE [LARGE SCALE GENOMIC DNA]</scope>
    <source>
        <strain evidence="2">cv. Yunnan</strain>
    </source>
</reference>
<proteinExistence type="predicted"/>